<evidence type="ECO:0000256" key="4">
    <source>
        <dbReference type="ARBA" id="ARBA00023136"/>
    </source>
</evidence>
<evidence type="ECO:0000256" key="5">
    <source>
        <dbReference type="SAM" id="Phobius"/>
    </source>
</evidence>
<dbReference type="KEGG" id="laca:LAC1533_1996"/>
<feature type="transmembrane region" description="Helical" evidence="5">
    <location>
        <begin position="408"/>
        <end position="428"/>
    </location>
</feature>
<feature type="transmembrane region" description="Helical" evidence="5">
    <location>
        <begin position="85"/>
        <end position="105"/>
    </location>
</feature>
<evidence type="ECO:0000256" key="1">
    <source>
        <dbReference type="ARBA" id="ARBA00004141"/>
    </source>
</evidence>
<comment type="subcellular location">
    <subcellularLocation>
        <location evidence="1">Membrane</location>
        <topology evidence="1">Multi-pass membrane protein</topology>
    </subcellularLocation>
</comment>
<evidence type="ECO:0000313" key="7">
    <source>
        <dbReference type="Proteomes" id="UP000190935"/>
    </source>
</evidence>
<dbReference type="AlphaFoldDB" id="A0A1K1KRE1"/>
<accession>A0A1K1KRE1</accession>
<dbReference type="Proteomes" id="UP000190935">
    <property type="component" value="Chromosome I"/>
</dbReference>
<dbReference type="GeneID" id="95350103"/>
<proteinExistence type="predicted"/>
<feature type="transmembrane region" description="Helical" evidence="5">
    <location>
        <begin position="323"/>
        <end position="344"/>
    </location>
</feature>
<feature type="transmembrane region" description="Helical" evidence="5">
    <location>
        <begin position="380"/>
        <end position="396"/>
    </location>
</feature>
<name>A0A1K1KRE1_9LACO</name>
<feature type="transmembrane region" description="Helical" evidence="5">
    <location>
        <begin position="111"/>
        <end position="133"/>
    </location>
</feature>
<feature type="transmembrane region" description="Helical" evidence="5">
    <location>
        <begin position="7"/>
        <end position="26"/>
    </location>
</feature>
<feature type="transmembrane region" description="Helical" evidence="5">
    <location>
        <begin position="46"/>
        <end position="64"/>
    </location>
</feature>
<gene>
    <name evidence="6" type="ORF">LAC1533_1996</name>
</gene>
<dbReference type="PANTHER" id="PTHR43424:SF1">
    <property type="entry name" value="LOCUS PUTATIVE PROTEIN 1-RELATED"/>
    <property type="match status" value="1"/>
</dbReference>
<sequence>MKVIRNYLYNAGFQVLSMILPLITGPYVSRTLGPHGVGINAYTNSIIQWFVLFGSIGIGLYGNREIAYRRGNKQDMSQAFWEIQALKFLFIGLAYVAFFVYILLVPKYRPLMWLQSLYILAAAVDISWLYMGLEDFKKTVVRNALVKVASVILIFSFVHDSSDLGLYILIMGSATVLGNLTLWPYLRRFIVKVKLSSLHPLRHLRPTVALFAPQIAIQIYVILNKTMLGALGHTNASGYYDRADMLVKFVLSIVTATGTVMLPHVANTFAKGDKERVKEMLYDSFDFVSFLAIAMTFGLAAISIKLGPFFFGVKFVEVGEAMLLESAVILLIGWSNVIGQQFLLPTRKVREYTTSVTLGAIANIITNFPLIYYWGLYGAIISTVISELIVTLYQVWHVRDTLELKKMFINVPKYLIAAVPMFIVVYWLNVHTHFYIVTLFGEVLLGIVIYFGILLLIRPSIFKKAKKLLKK</sequence>
<evidence type="ECO:0000256" key="3">
    <source>
        <dbReference type="ARBA" id="ARBA00022989"/>
    </source>
</evidence>
<dbReference type="InterPro" id="IPR002797">
    <property type="entry name" value="Polysacc_synth"/>
</dbReference>
<keyword evidence="3 5" id="KW-1133">Transmembrane helix</keyword>
<keyword evidence="4 5" id="KW-0472">Membrane</keyword>
<evidence type="ECO:0000256" key="2">
    <source>
        <dbReference type="ARBA" id="ARBA00022692"/>
    </source>
</evidence>
<dbReference type="PANTHER" id="PTHR43424">
    <property type="entry name" value="LOCUS PUTATIVE PROTEIN 1-RELATED"/>
    <property type="match status" value="1"/>
</dbReference>
<feature type="transmembrane region" description="Helical" evidence="5">
    <location>
        <begin position="164"/>
        <end position="186"/>
    </location>
</feature>
<dbReference type="EMBL" id="LT630287">
    <property type="protein sequence ID" value="SFV41419.1"/>
    <property type="molecule type" value="Genomic_DNA"/>
</dbReference>
<feature type="transmembrane region" description="Helical" evidence="5">
    <location>
        <begin position="287"/>
        <end position="311"/>
    </location>
</feature>
<dbReference type="InterPro" id="IPR052556">
    <property type="entry name" value="PolySynth_Transporter"/>
</dbReference>
<organism evidence="6 7">
    <name type="scientific">Ligilactobacillus acidipiscis</name>
    <dbReference type="NCBI Taxonomy" id="89059"/>
    <lineage>
        <taxon>Bacteria</taxon>
        <taxon>Bacillati</taxon>
        <taxon>Bacillota</taxon>
        <taxon>Bacilli</taxon>
        <taxon>Lactobacillales</taxon>
        <taxon>Lactobacillaceae</taxon>
        <taxon>Ligilactobacillus</taxon>
    </lineage>
</organism>
<reference evidence="7" key="1">
    <citation type="submission" date="2016-11" db="EMBL/GenBank/DDBJ databases">
        <authorList>
            <person name="Papadimitriou K."/>
        </authorList>
    </citation>
    <scope>NUCLEOTIDE SEQUENCE [LARGE SCALE GENOMIC DNA]</scope>
    <source>
        <strain evidence="7">ACA-DC 1533</strain>
    </source>
</reference>
<dbReference type="Pfam" id="PF01943">
    <property type="entry name" value="Polysacc_synt"/>
    <property type="match status" value="1"/>
</dbReference>
<protein>
    <submittedName>
        <fullName evidence="6">Membrane protein involved in the export of O-antigen, teichoic acid lipoteichoic acids</fullName>
    </submittedName>
</protein>
<keyword evidence="2 5" id="KW-0812">Transmembrane</keyword>
<evidence type="ECO:0000313" key="6">
    <source>
        <dbReference type="EMBL" id="SFV41419.1"/>
    </source>
</evidence>
<dbReference type="GO" id="GO:0016020">
    <property type="term" value="C:membrane"/>
    <property type="evidence" value="ECO:0007669"/>
    <property type="project" value="UniProtKB-SubCell"/>
</dbReference>
<feature type="transmembrane region" description="Helical" evidence="5">
    <location>
        <begin position="434"/>
        <end position="457"/>
    </location>
</feature>
<feature type="transmembrane region" description="Helical" evidence="5">
    <location>
        <begin position="140"/>
        <end position="158"/>
    </location>
</feature>
<feature type="transmembrane region" description="Helical" evidence="5">
    <location>
        <begin position="245"/>
        <end position="266"/>
    </location>
</feature>
<dbReference type="RefSeq" id="WP_079579467.1">
    <property type="nucleotide sequence ID" value="NZ_LT630287.1"/>
</dbReference>